<dbReference type="InterPro" id="IPR014001">
    <property type="entry name" value="Helicase_ATP-bd"/>
</dbReference>
<keyword evidence="4" id="KW-1185">Reference proteome</keyword>
<dbReference type="PANTHER" id="PTHR12706">
    <property type="entry name" value="STRAWBERRY NOTCH-RELATED"/>
    <property type="match status" value="1"/>
</dbReference>
<dbReference type="eggNOG" id="COG0553">
    <property type="taxonomic scope" value="Bacteria"/>
</dbReference>
<dbReference type="OrthoDB" id="270332at2"/>
<dbReference type="InterPro" id="IPR026937">
    <property type="entry name" value="SBNO_Helicase_C_dom"/>
</dbReference>
<protein>
    <recommendedName>
        <fullName evidence="2">Helicase ATP-binding domain-containing protein</fullName>
    </recommendedName>
</protein>
<feature type="domain" description="Helicase ATP-binding" evidence="2">
    <location>
        <begin position="499"/>
        <end position="665"/>
    </location>
</feature>
<dbReference type="Gene3D" id="3.40.50.150">
    <property type="entry name" value="Vaccinia Virus protein VP39"/>
    <property type="match status" value="1"/>
</dbReference>
<sequence length="1452" mass="158884">MTIVEAVTTGTPVTDDPAAILNAARILLPILESGTSISSSALRDAMERASGGSDTDGTWLWKHAYEAAECAQVLFLQKYGATMRKQTKTPQQLVTMIETIASLSPSQTKRSDESQALQQFSTPLPLAFAAAHAAAITADDHVLEPSAGTGLLATFAAMTGADLHLNEISQTRAALLTELFAGSDVTRHDAGTIHDRLNPSVDPSVILMNPPFSAAPGVTRRYRAATAHHLRSALARLRPGGRLVLISGASFTAQSHSWRSFFNDLQQTASVVFTASISGKAYARHGTTVETRLTVFDKVPQSVEPRAFARCETAGELLDLVVEHCPARLAKTTPSTAPHPAPAAPALAQIRAKARATVKTSAAHPLDNAEICDVAYQARDDISAVGQGSDEIYEPYEVQTIAIDHAKSHPGELVQSAAMASVQAPFPSYRPRLPAQLIADGVLSAPQLETVIYAGEAHETFLKGTYDVVDDFASIQPAKAEVSAFSVEALPENAAKTVLKNARFRCGFFLGDGTGCGKGRQVAAVILDNWLKGRRKALWISRSDKLIEDARRDWQALGGVASDIIPISSFPQGRSIPDQPGILFVTYATLRSQARQDKKSRLAQILDWIGHDFDGVIAFDEAHAMANAVSAKGERGERKPSEQGRVGLLLQNAVPGARVLYVSATGATTVSNLAYASRLGLWQTGDFPFSTRADFIASMEDGGIAAMEVISRDLKALGLYTARLLSFKDVEYEMLVHELTEAQTEIYDAYANAYQIIHQNLEKALEAVGITADGATLNPRAKSAARSAFEGNKQRFFNHLITAMKCPSVLRAIQADIDDGHAPVVQIVSTGEALMERRIAEIPPSEWNDLNVDVTPREYVLDYLNSSFPTQLFEAFEDENGELRSRPVHDANGNPVVSREALEARNELIEHLGALPPVQSALDQIICHFGTEQVAEITGRSRRIVKTRDGRMTLERRPASSNYSETDAFMGDSKKILAFSDAGGTGRSYHADLSAANTRKRVHYLLEAGWRADAAIQGLGRTHRTNQAQPPLFRPCATNVKGEKRFLSTIARRLDSLGAITKGQRQTGGQNMFRPEDNLESDYARAALRRFFSQLYAGKIPSCSLTKFEEVTGLALTDQDGSLREALPPISQFLNRCLALTIAMQNTVFEAFTQILDGIVEEAIEAGTYEVGLETLTGERFTVKKRAPIYEHGHSKTEILTIERLTRNKPMSLDDARRFLERQPDAQTYLDKKTGDAAIVIPSATWFTEAGDPIRRVQLIQPMFNKAMHRSTLADSSWKPVERAAFERAWATKVETIPQFDTSTITIVAGLLLPIWQHLPQSNTQVYRLTAEDGERVLGRMLTHIDAVNLAAQLGVSDAIKLDPEEVLHALLIGNAQFTLSNKIKLRRSKVMDRHRIEMLDFKPGDLKAFKALGCYTETIAWKTRLFVPDDESVLAKVLEGTKIVAVRERWT</sequence>
<reference evidence="3 4" key="1">
    <citation type="submission" date="2017-03" db="EMBL/GenBank/DDBJ databases">
        <title>Foreign affairs: Plasmid Transfer between Roseobacters and Rhizobia.</title>
        <authorList>
            <person name="Bartling P."/>
            <person name="Bunk B."/>
            <person name="Overmann J."/>
            <person name="Brinkmann H."/>
            <person name="Petersen J."/>
        </authorList>
    </citation>
    <scope>NUCLEOTIDE SEQUENCE [LARGE SCALE GENOMIC DNA]</scope>
    <source>
        <strain evidence="3 4">MACL11</strain>
        <plasmid evidence="4">Plasmid pmm259</plasmid>
    </source>
</reference>
<dbReference type="Pfam" id="PF13872">
    <property type="entry name" value="AAA_34"/>
    <property type="match status" value="1"/>
</dbReference>
<dbReference type="GO" id="GO:0006355">
    <property type="term" value="P:regulation of DNA-templated transcription"/>
    <property type="evidence" value="ECO:0007669"/>
    <property type="project" value="InterPro"/>
</dbReference>
<gene>
    <name evidence="3" type="ORF">Mame_04951</name>
</gene>
<dbReference type="CDD" id="cd02440">
    <property type="entry name" value="AdoMet_MTases"/>
    <property type="match status" value="1"/>
</dbReference>
<dbReference type="PANTHER" id="PTHR12706:SF30">
    <property type="entry name" value="PROTEIN STRAWBERRY NOTCH-RELATED"/>
    <property type="match status" value="1"/>
</dbReference>
<evidence type="ECO:0000313" key="3">
    <source>
        <dbReference type="EMBL" id="AQZ54243.1"/>
    </source>
</evidence>
<accession>A0A1U9Z958</accession>
<dbReference type="InterPro" id="IPR027417">
    <property type="entry name" value="P-loop_NTPase"/>
</dbReference>
<dbReference type="SUPFAM" id="SSF53335">
    <property type="entry name" value="S-adenosyl-L-methionine-dependent methyltransferases"/>
    <property type="match status" value="1"/>
</dbReference>
<geneLocation type="plasmid" evidence="4">
    <name>pmm259</name>
</geneLocation>
<comment type="similarity">
    <text evidence="1">Belongs to the SBNO family.</text>
</comment>
<evidence type="ECO:0000256" key="1">
    <source>
        <dbReference type="ARBA" id="ARBA00006992"/>
    </source>
</evidence>
<dbReference type="InterPro" id="IPR026741">
    <property type="entry name" value="SNO"/>
</dbReference>
<dbReference type="InterPro" id="IPR039187">
    <property type="entry name" value="SNO_AAA"/>
</dbReference>
<proteinExistence type="inferred from homology"/>
<dbReference type="Proteomes" id="UP000191135">
    <property type="component" value="Plasmid pMM259"/>
</dbReference>
<evidence type="ECO:0000313" key="4">
    <source>
        <dbReference type="Proteomes" id="UP000191135"/>
    </source>
</evidence>
<evidence type="ECO:0000259" key="2">
    <source>
        <dbReference type="PROSITE" id="PS51192"/>
    </source>
</evidence>
<dbReference type="PROSITE" id="PS51192">
    <property type="entry name" value="HELICASE_ATP_BIND_1"/>
    <property type="match status" value="1"/>
</dbReference>
<dbReference type="Gene3D" id="3.40.50.300">
    <property type="entry name" value="P-loop containing nucleotide triphosphate hydrolases"/>
    <property type="match status" value="1"/>
</dbReference>
<name>A0A1U9Z958_9HYPH</name>
<keyword evidence="3" id="KW-0614">Plasmid</keyword>
<organism evidence="3 4">
    <name type="scientific">Martelella mediterranea DSM 17316</name>
    <dbReference type="NCBI Taxonomy" id="1122214"/>
    <lineage>
        <taxon>Bacteria</taxon>
        <taxon>Pseudomonadati</taxon>
        <taxon>Pseudomonadota</taxon>
        <taxon>Alphaproteobacteria</taxon>
        <taxon>Hyphomicrobiales</taxon>
        <taxon>Aurantimonadaceae</taxon>
        <taxon>Martelella</taxon>
    </lineage>
</organism>
<dbReference type="Pfam" id="PF13871">
    <property type="entry name" value="Helicase_C_4"/>
    <property type="match status" value="1"/>
</dbReference>
<dbReference type="SUPFAM" id="SSF52540">
    <property type="entry name" value="P-loop containing nucleoside triphosphate hydrolases"/>
    <property type="match status" value="1"/>
</dbReference>
<dbReference type="RefSeq" id="WP_051085178.1">
    <property type="nucleotide sequence ID" value="NZ_AQWH01000038.1"/>
</dbReference>
<dbReference type="InterPro" id="IPR029063">
    <property type="entry name" value="SAM-dependent_MTases_sf"/>
</dbReference>
<dbReference type="EMBL" id="CP020332">
    <property type="protein sequence ID" value="AQZ54243.1"/>
    <property type="molecule type" value="Genomic_DNA"/>
</dbReference>
<dbReference type="KEGG" id="mmed:Mame_04951"/>